<dbReference type="EMBL" id="VBRY01000007">
    <property type="protein sequence ID" value="TLS66933.1"/>
    <property type="molecule type" value="Genomic_DNA"/>
</dbReference>
<dbReference type="GO" id="GO:0004612">
    <property type="term" value="F:phosphoenolpyruvate carboxykinase (ATP) activity"/>
    <property type="evidence" value="ECO:0007669"/>
    <property type="project" value="UniProtKB-UniRule"/>
</dbReference>
<evidence type="ECO:0000256" key="5">
    <source>
        <dbReference type="ARBA" id="ARBA00022741"/>
    </source>
</evidence>
<sequence length="528" mass="58608">MPYTAQRITEELAMSHLGLKNLESVHWNLPTPSLYEHAIRRCEGHLAHMGALVVRTGHFTGRAVKDKFIVDEPATHDKVWWGEFNKAMPEDQFDALLDRVRGYMDGQQVYVEDCLVGADSHYEKPVRVITQDAWHALFARTMFVRPVDLGREITITEPDFTVIHVPHFHAMPSIDHTNSEAFVILHLSRRIALIGGTSYAGEIKKSIFTIMNYLLPEQDVLPMHAAVNVGDDPADVAVFFGLSGTGKTTLSSDPSRKLIGDDEHGWSRNAVFNFEGGCYAKVDHLSEEKEPLIHSATHRFGTILENVRLDMTTRRVDFDDVSLTPNSRASYPIQAIPNAIYPGVGKAPKNIVMLTADAFGVLPALSRLTPEQAMYYFLLGYTAKIPGTEIGVAEPVATFSPCFGAPFMARHPVIYARMLGEKIRAGHVKCWLLNTGWSGGPYGVGERMDIGLTRTLLSAALAGHLDDIKYQRHPIFGLFMPDTLDPITTWSDAMEYRVTAEKLATSFKEAFAPFQGAVSKEVLASGPR</sequence>
<accession>A0A5R9GR78</accession>
<evidence type="ECO:0000256" key="9">
    <source>
        <dbReference type="ARBA" id="ARBA00047371"/>
    </source>
</evidence>
<dbReference type="PANTHER" id="PTHR30031:SF0">
    <property type="entry name" value="PHOSPHOENOLPYRUVATE CARBOXYKINASE (ATP)"/>
    <property type="match status" value="1"/>
</dbReference>
<dbReference type="Proteomes" id="UP000306585">
    <property type="component" value="Unassembled WGS sequence"/>
</dbReference>
<dbReference type="PANTHER" id="PTHR30031">
    <property type="entry name" value="PHOSPHOENOLPYRUVATE CARBOXYKINASE ATP"/>
    <property type="match status" value="1"/>
</dbReference>
<reference evidence="11 12" key="1">
    <citation type="journal article" date="2019" name="Appl. Environ. Microbiol.">
        <title>Environmental Evidence and Genomic Insight of Iron-oxidizing Bacteria Preference Towards More Corrosion Resistant Stainless Steel at Higher Salinities.</title>
        <authorList>
            <person name="Garrison C.E."/>
            <person name="Price K.A."/>
            <person name="Field E.K."/>
        </authorList>
    </citation>
    <scope>NUCLEOTIDE SEQUENCE [LARGE SCALE GENOMIC DNA]</scope>
    <source>
        <strain evidence="11 12">P3</strain>
    </source>
</reference>
<dbReference type="InterPro" id="IPR001272">
    <property type="entry name" value="PEP_carboxykinase_ATP"/>
</dbReference>
<protein>
    <recommendedName>
        <fullName evidence="3 10">Phosphoenolpyruvate carboxykinase (ATP)</fullName>
        <shortName evidence="10">PCK</shortName>
        <shortName evidence="10">PEP carboxykinase</shortName>
        <shortName evidence="10">PEPCK</shortName>
        <ecNumber evidence="3 10">4.1.1.49</ecNumber>
    </recommendedName>
</protein>
<dbReference type="AlphaFoldDB" id="A0A5R9GR78"/>
<dbReference type="NCBIfam" id="NF006821">
    <property type="entry name" value="PRK09344.1-3"/>
    <property type="match status" value="1"/>
</dbReference>
<evidence type="ECO:0000256" key="8">
    <source>
        <dbReference type="ARBA" id="ARBA00023239"/>
    </source>
</evidence>
<feature type="binding site" evidence="10">
    <location>
        <position position="62"/>
    </location>
    <ligand>
        <name>substrate</name>
    </ligand>
</feature>
<dbReference type="GO" id="GO:0005829">
    <property type="term" value="C:cytosol"/>
    <property type="evidence" value="ECO:0007669"/>
    <property type="project" value="TreeGrafter"/>
</dbReference>
<keyword evidence="11" id="KW-0418">Kinase</keyword>
<comment type="pathway">
    <text evidence="1 10">Carbohydrate biosynthesis; gluconeogenesis.</text>
</comment>
<dbReference type="GO" id="GO:0016301">
    <property type="term" value="F:kinase activity"/>
    <property type="evidence" value="ECO:0007669"/>
    <property type="project" value="UniProtKB-KW"/>
</dbReference>
<organism evidence="11 12">
    <name type="scientific">Mariprofundus erugo</name>
    <dbReference type="NCBI Taxonomy" id="2528639"/>
    <lineage>
        <taxon>Bacteria</taxon>
        <taxon>Pseudomonadati</taxon>
        <taxon>Pseudomonadota</taxon>
        <taxon>Candidatius Mariprofundia</taxon>
        <taxon>Mariprofundales</taxon>
        <taxon>Mariprofundaceae</taxon>
        <taxon>Mariprofundus</taxon>
    </lineage>
</organism>
<keyword evidence="5 10" id="KW-0547">Nucleotide-binding</keyword>
<keyword evidence="6 10" id="KW-0210">Decarboxylase</keyword>
<keyword evidence="7 10" id="KW-0067">ATP-binding</keyword>
<dbReference type="Gene3D" id="3.40.449.10">
    <property type="entry name" value="Phosphoenolpyruvate Carboxykinase, domain 1"/>
    <property type="match status" value="1"/>
</dbReference>
<proteinExistence type="inferred from homology"/>
<dbReference type="SUPFAM" id="SSF53795">
    <property type="entry name" value="PEP carboxykinase-like"/>
    <property type="match status" value="1"/>
</dbReference>
<keyword evidence="8 10" id="KW-0456">Lyase</keyword>
<keyword evidence="10" id="KW-0479">Metal-binding</keyword>
<comment type="subcellular location">
    <subcellularLocation>
        <location evidence="10">Cytoplasm</location>
    </subcellularLocation>
</comment>
<dbReference type="InterPro" id="IPR013035">
    <property type="entry name" value="PEP_carboxykinase_C"/>
</dbReference>
<dbReference type="NCBIfam" id="NF006820">
    <property type="entry name" value="PRK09344.1-2"/>
    <property type="match status" value="1"/>
</dbReference>
<evidence type="ECO:0000256" key="1">
    <source>
        <dbReference type="ARBA" id="ARBA00004742"/>
    </source>
</evidence>
<dbReference type="Gene3D" id="3.90.228.20">
    <property type="match status" value="1"/>
</dbReference>
<evidence type="ECO:0000256" key="3">
    <source>
        <dbReference type="ARBA" id="ARBA00012363"/>
    </source>
</evidence>
<dbReference type="Pfam" id="PF01293">
    <property type="entry name" value="PEPCK_ATP"/>
    <property type="match status" value="1"/>
</dbReference>
<keyword evidence="10" id="KW-0963">Cytoplasm</keyword>
<evidence type="ECO:0000256" key="6">
    <source>
        <dbReference type="ARBA" id="ARBA00022793"/>
    </source>
</evidence>
<evidence type="ECO:0000313" key="11">
    <source>
        <dbReference type="EMBL" id="TLS66933.1"/>
    </source>
</evidence>
<feature type="binding site" evidence="10">
    <location>
        <begin position="241"/>
        <end position="249"/>
    </location>
    <ligand>
        <name>ATP</name>
        <dbReference type="ChEBI" id="CHEBI:30616"/>
    </ligand>
</feature>
<feature type="binding site" evidence="10">
    <location>
        <position position="453"/>
    </location>
    <ligand>
        <name>ATP</name>
        <dbReference type="ChEBI" id="CHEBI:30616"/>
    </ligand>
</feature>
<feature type="binding site" evidence="10">
    <location>
        <position position="224"/>
    </location>
    <ligand>
        <name>ATP</name>
        <dbReference type="ChEBI" id="CHEBI:30616"/>
    </ligand>
</feature>
<feature type="binding site" evidence="10">
    <location>
        <position position="205"/>
    </location>
    <ligand>
        <name>ATP</name>
        <dbReference type="ChEBI" id="CHEBI:30616"/>
    </ligand>
</feature>
<evidence type="ECO:0000256" key="10">
    <source>
        <dbReference type="HAMAP-Rule" id="MF_00453"/>
    </source>
</evidence>
<keyword evidence="4 10" id="KW-0312">Gluconeogenesis</keyword>
<dbReference type="Gene3D" id="2.170.8.10">
    <property type="entry name" value="Phosphoenolpyruvate Carboxykinase, domain 2"/>
    <property type="match status" value="1"/>
</dbReference>
<dbReference type="NCBIfam" id="TIGR00224">
    <property type="entry name" value="pckA"/>
    <property type="match status" value="1"/>
</dbReference>
<evidence type="ECO:0000256" key="7">
    <source>
        <dbReference type="ARBA" id="ARBA00022840"/>
    </source>
</evidence>
<dbReference type="GO" id="GO:0005524">
    <property type="term" value="F:ATP binding"/>
    <property type="evidence" value="ECO:0007669"/>
    <property type="project" value="UniProtKB-UniRule"/>
</dbReference>
<keyword evidence="12" id="KW-1185">Reference proteome</keyword>
<keyword evidence="11" id="KW-0808">Transferase</keyword>
<comment type="cofactor">
    <cofactor evidence="10">
        <name>Mn(2+)</name>
        <dbReference type="ChEBI" id="CHEBI:29035"/>
    </cofactor>
    <text evidence="10">Binds 1 Mn(2+) ion per subunit.</text>
</comment>
<feature type="binding site" evidence="10">
    <location>
        <position position="262"/>
    </location>
    <ligand>
        <name>Mn(2+)</name>
        <dbReference type="ChEBI" id="CHEBI:29035"/>
    </ligand>
</feature>
<comment type="caution">
    <text evidence="10">Lacks conserved residue(s) required for the propagation of feature annotation.</text>
</comment>
<comment type="catalytic activity">
    <reaction evidence="9 10">
        <text>oxaloacetate + ATP = phosphoenolpyruvate + ADP + CO2</text>
        <dbReference type="Rhea" id="RHEA:18617"/>
        <dbReference type="ChEBI" id="CHEBI:16452"/>
        <dbReference type="ChEBI" id="CHEBI:16526"/>
        <dbReference type="ChEBI" id="CHEBI:30616"/>
        <dbReference type="ChEBI" id="CHEBI:58702"/>
        <dbReference type="ChEBI" id="CHEBI:456216"/>
        <dbReference type="EC" id="4.1.1.49"/>
    </reaction>
</comment>
<evidence type="ECO:0000313" key="12">
    <source>
        <dbReference type="Proteomes" id="UP000306585"/>
    </source>
</evidence>
<comment type="caution">
    <text evidence="11">The sequence shown here is derived from an EMBL/GenBank/DDBJ whole genome shotgun (WGS) entry which is preliminary data.</text>
</comment>
<dbReference type="RefSeq" id="WP_138239323.1">
    <property type="nucleotide sequence ID" value="NZ_VBRY01000007.1"/>
</dbReference>
<dbReference type="PIRSF" id="PIRSF006294">
    <property type="entry name" value="PEP_crbxkin"/>
    <property type="match status" value="1"/>
</dbReference>
<dbReference type="HAMAP" id="MF_00453">
    <property type="entry name" value="PEPCK_ATP"/>
    <property type="match status" value="1"/>
</dbReference>
<gene>
    <name evidence="10 11" type="primary">pckA</name>
    <name evidence="11" type="ORF">FEF65_08175</name>
</gene>
<dbReference type="SUPFAM" id="SSF68923">
    <property type="entry name" value="PEP carboxykinase N-terminal domain"/>
    <property type="match status" value="1"/>
</dbReference>
<comment type="function">
    <text evidence="10">Involved in the gluconeogenesis. Catalyzes the conversion of oxaloacetate (OAA) to phosphoenolpyruvate (PEP) through direct phosphoryl transfer between the nucleoside triphosphate and OAA.</text>
</comment>
<dbReference type="EC" id="4.1.1.49" evidence="3 10"/>
<comment type="similarity">
    <text evidence="2 10">Belongs to the phosphoenolpyruvate carboxykinase (ATP) family.</text>
</comment>
<feature type="binding site" evidence="10">
    <location>
        <position position="199"/>
    </location>
    <ligand>
        <name>substrate</name>
    </ligand>
</feature>
<dbReference type="GO" id="GO:0046872">
    <property type="term" value="F:metal ion binding"/>
    <property type="evidence" value="ECO:0007669"/>
    <property type="project" value="UniProtKB-KW"/>
</dbReference>
<feature type="binding site" evidence="10">
    <location>
        <position position="205"/>
    </location>
    <ligand>
        <name>substrate</name>
    </ligand>
</feature>
<evidence type="ECO:0000256" key="2">
    <source>
        <dbReference type="ARBA" id="ARBA00006052"/>
    </source>
</evidence>
<feature type="binding site" evidence="10">
    <location>
        <position position="328"/>
    </location>
    <ligand>
        <name>ATP</name>
        <dbReference type="ChEBI" id="CHEBI:30616"/>
    </ligand>
</feature>
<feature type="binding site" evidence="10">
    <location>
        <position position="328"/>
    </location>
    <ligand>
        <name>substrate</name>
    </ligand>
</feature>
<dbReference type="InterPro" id="IPR008210">
    <property type="entry name" value="PEP_carboxykinase_N"/>
</dbReference>
<dbReference type="UniPathway" id="UPA00138"/>
<dbReference type="GO" id="GO:0006094">
    <property type="term" value="P:gluconeogenesis"/>
    <property type="evidence" value="ECO:0007669"/>
    <property type="project" value="UniProtKB-UniRule"/>
</dbReference>
<keyword evidence="11" id="KW-0670">Pyruvate</keyword>
<feature type="binding site" evidence="10">
    <location>
        <position position="205"/>
    </location>
    <ligand>
        <name>Mn(2+)</name>
        <dbReference type="ChEBI" id="CHEBI:29035"/>
    </ligand>
</feature>
<evidence type="ECO:0000256" key="4">
    <source>
        <dbReference type="ARBA" id="ARBA00022432"/>
    </source>
</evidence>
<feature type="binding site" evidence="10">
    <location>
        <position position="290"/>
    </location>
    <ligand>
        <name>ATP</name>
        <dbReference type="ChEBI" id="CHEBI:30616"/>
    </ligand>
</feature>
<keyword evidence="10" id="KW-0464">Manganese</keyword>
<feature type="binding site" evidence="10">
    <location>
        <position position="224"/>
    </location>
    <ligand>
        <name>Mn(2+)</name>
        <dbReference type="ChEBI" id="CHEBI:29035"/>
    </ligand>
</feature>
<name>A0A5R9GR78_9PROT</name>